<accession>A0A6J4T1X5</accession>
<feature type="compositionally biased region" description="Low complexity" evidence="1">
    <location>
        <begin position="8"/>
        <end position="27"/>
    </location>
</feature>
<evidence type="ECO:0000313" key="2">
    <source>
        <dbReference type="EMBL" id="CAA9511549.1"/>
    </source>
</evidence>
<evidence type="ECO:0000256" key="1">
    <source>
        <dbReference type="SAM" id="MobiDB-lite"/>
    </source>
</evidence>
<dbReference type="AlphaFoldDB" id="A0A6J4T1X5"/>
<reference evidence="2" key="1">
    <citation type="submission" date="2020-02" db="EMBL/GenBank/DDBJ databases">
        <authorList>
            <person name="Meier V. D."/>
        </authorList>
    </citation>
    <scope>NUCLEOTIDE SEQUENCE</scope>
    <source>
        <strain evidence="2">AVDCRST_MAG91</strain>
    </source>
</reference>
<gene>
    <name evidence="2" type="ORF">AVDCRST_MAG91-1664</name>
</gene>
<feature type="non-terminal residue" evidence="2">
    <location>
        <position position="171"/>
    </location>
</feature>
<proteinExistence type="predicted"/>
<feature type="compositionally biased region" description="Basic and acidic residues" evidence="1">
    <location>
        <begin position="30"/>
        <end position="43"/>
    </location>
</feature>
<dbReference type="EMBL" id="CADCVX010000322">
    <property type="protein sequence ID" value="CAA9511549.1"/>
    <property type="molecule type" value="Genomic_DNA"/>
</dbReference>
<feature type="compositionally biased region" description="Basic residues" evidence="1">
    <location>
        <begin position="96"/>
        <end position="109"/>
    </location>
</feature>
<feature type="non-terminal residue" evidence="2">
    <location>
        <position position="1"/>
    </location>
</feature>
<feature type="compositionally biased region" description="Basic residues" evidence="1">
    <location>
        <begin position="74"/>
        <end position="84"/>
    </location>
</feature>
<feature type="compositionally biased region" description="Basic and acidic residues" evidence="1">
    <location>
        <begin position="85"/>
        <end position="95"/>
    </location>
</feature>
<organism evidence="2">
    <name type="scientific">uncultured Sphingomonadaceae bacterium</name>
    <dbReference type="NCBI Taxonomy" id="169976"/>
    <lineage>
        <taxon>Bacteria</taxon>
        <taxon>Pseudomonadati</taxon>
        <taxon>Pseudomonadota</taxon>
        <taxon>Alphaproteobacteria</taxon>
        <taxon>Sphingomonadales</taxon>
        <taxon>Sphingomonadaceae</taxon>
        <taxon>environmental samples</taxon>
    </lineage>
</organism>
<feature type="region of interest" description="Disordered" evidence="1">
    <location>
        <begin position="1"/>
        <end position="138"/>
    </location>
</feature>
<name>A0A6J4T1X5_9SPHN</name>
<feature type="compositionally biased region" description="Basic and acidic residues" evidence="1">
    <location>
        <begin position="125"/>
        <end position="138"/>
    </location>
</feature>
<protein>
    <submittedName>
        <fullName evidence="2">Putative membrane protein</fullName>
    </submittedName>
</protein>
<sequence>VRPDRPLRIPLPDAQPGLLGRGDPLLPARVRVDRQRQYPDRVGRQRPRQQPVRDLDGAPAANDLLHVRDDRIRGQRRGARRRHQIRPDRPIDPHHQIRLSHRPVRRRVRGGGARLPQRPAGLPHRIGDAVARRGDGRADQPRRLRLRLRHPVAADDLADVGDLLRAGDRDS</sequence>